<dbReference type="Pfam" id="PF01743">
    <property type="entry name" value="PolyA_pol"/>
    <property type="match status" value="1"/>
</dbReference>
<dbReference type="HAMAP" id="MF_01262">
    <property type="entry name" value="CCA_bact_type2"/>
    <property type="match status" value="1"/>
</dbReference>
<protein>
    <recommendedName>
        <fullName evidence="11">CCA-adding enzyme</fullName>
        <ecNumber evidence="11">2.7.7.72</ecNumber>
    </recommendedName>
    <alternativeName>
        <fullName evidence="11">CCA tRNA nucleotidyltransferase</fullName>
    </alternativeName>
    <alternativeName>
        <fullName evidence="11">tRNA CCA-pyrophosphorylase</fullName>
    </alternativeName>
    <alternativeName>
        <fullName evidence="11">tRNA adenylyl-/cytidylyl- transferase</fullName>
    </alternativeName>
    <alternativeName>
        <fullName evidence="11">tRNA nucleotidyltransferase</fullName>
    </alternativeName>
    <alternativeName>
        <fullName evidence="11">tRNA-NT</fullName>
    </alternativeName>
</protein>
<dbReference type="Gene3D" id="1.10.3090.10">
    <property type="entry name" value="cca-adding enzyme, domain 2"/>
    <property type="match status" value="1"/>
</dbReference>
<keyword evidence="10 11" id="KW-0694">RNA-binding</keyword>
<accession>A0AAE9L6E1</accession>
<keyword evidence="8 11" id="KW-0067">ATP-binding</keyword>
<evidence type="ECO:0000256" key="2">
    <source>
        <dbReference type="ARBA" id="ARBA00022679"/>
    </source>
</evidence>
<keyword evidence="7 11" id="KW-0692">RNA repair</keyword>
<comment type="catalytic activity">
    <reaction evidence="11">
        <text>a tRNA precursor + 2 CTP + ATP = a tRNA with a 3' CCA end + 3 diphosphate</text>
        <dbReference type="Rhea" id="RHEA:14433"/>
        <dbReference type="Rhea" id="RHEA-COMP:10465"/>
        <dbReference type="Rhea" id="RHEA-COMP:10468"/>
        <dbReference type="ChEBI" id="CHEBI:30616"/>
        <dbReference type="ChEBI" id="CHEBI:33019"/>
        <dbReference type="ChEBI" id="CHEBI:37563"/>
        <dbReference type="ChEBI" id="CHEBI:74896"/>
        <dbReference type="ChEBI" id="CHEBI:83071"/>
        <dbReference type="EC" id="2.7.7.72"/>
    </reaction>
</comment>
<feature type="binding site" evidence="11">
    <location>
        <position position="91"/>
    </location>
    <ligand>
        <name>ATP</name>
        <dbReference type="ChEBI" id="CHEBI:30616"/>
    </ligand>
</feature>
<evidence type="ECO:0000313" key="16">
    <source>
        <dbReference type="Proteomes" id="UP001056483"/>
    </source>
</evidence>
<feature type="binding site" evidence="11">
    <location>
        <position position="137"/>
    </location>
    <ligand>
        <name>CTP</name>
        <dbReference type="ChEBI" id="CHEBI:37563"/>
    </ligand>
</feature>
<dbReference type="NCBIfam" id="NF009813">
    <property type="entry name" value="PRK13298.1"/>
    <property type="match status" value="1"/>
</dbReference>
<evidence type="ECO:0000313" key="15">
    <source>
        <dbReference type="Proteomes" id="UP001056323"/>
    </source>
</evidence>
<evidence type="ECO:0000256" key="6">
    <source>
        <dbReference type="ARBA" id="ARBA00022741"/>
    </source>
</evidence>
<dbReference type="SUPFAM" id="SSF81301">
    <property type="entry name" value="Nucleotidyltransferase"/>
    <property type="match status" value="1"/>
</dbReference>
<comment type="cofactor">
    <cofactor evidence="1 11">
        <name>Mg(2+)</name>
        <dbReference type="ChEBI" id="CHEBI:18420"/>
    </cofactor>
</comment>
<dbReference type="SUPFAM" id="SSF81891">
    <property type="entry name" value="Poly A polymerase C-terminal region-like"/>
    <property type="match status" value="1"/>
</dbReference>
<comment type="miscellaneous">
    <text evidence="11">A single active site specifically recognizes both ATP and CTP and is responsible for their addition.</text>
</comment>
<dbReference type="InterPro" id="IPR043519">
    <property type="entry name" value="NT_sf"/>
</dbReference>
<organism evidence="14 15">
    <name type="scientific">Candidatus Blochmanniella camponoti</name>
    <dbReference type="NCBI Taxonomy" id="108080"/>
    <lineage>
        <taxon>Bacteria</taxon>
        <taxon>Pseudomonadati</taxon>
        <taxon>Pseudomonadota</taxon>
        <taxon>Gammaproteobacteria</taxon>
        <taxon>Enterobacterales</taxon>
        <taxon>Enterobacteriaceae</taxon>
        <taxon>ant endosymbionts</taxon>
        <taxon>Candidatus Blochmanniella</taxon>
    </lineage>
</organism>
<dbReference type="InterPro" id="IPR006674">
    <property type="entry name" value="HD_domain"/>
</dbReference>
<evidence type="ECO:0000256" key="10">
    <source>
        <dbReference type="ARBA" id="ARBA00022884"/>
    </source>
</evidence>
<keyword evidence="2 11" id="KW-0808">Transferase</keyword>
<keyword evidence="5 11" id="KW-0479">Metal-binding</keyword>
<dbReference type="Proteomes" id="UP001056323">
    <property type="component" value="Chromosome"/>
</dbReference>
<dbReference type="GO" id="GO:0042245">
    <property type="term" value="P:RNA repair"/>
    <property type="evidence" value="ECO:0007669"/>
    <property type="project" value="UniProtKB-KW"/>
</dbReference>
<dbReference type="InterPro" id="IPR032828">
    <property type="entry name" value="PolyA_RNA-bd"/>
</dbReference>
<feature type="binding site" evidence="11">
    <location>
        <position position="140"/>
    </location>
    <ligand>
        <name>CTP</name>
        <dbReference type="ChEBI" id="CHEBI:37563"/>
    </ligand>
</feature>
<dbReference type="Pfam" id="PF12627">
    <property type="entry name" value="PolyA_pol_RNAbd"/>
    <property type="match status" value="1"/>
</dbReference>
<comment type="similarity">
    <text evidence="11">Belongs to the tRNA nucleotidyltransferase/poly(A) polymerase family. Bacterial CCA-adding enzyme type 2 subfamily.</text>
</comment>
<evidence type="ECO:0000256" key="1">
    <source>
        <dbReference type="ARBA" id="ARBA00001946"/>
    </source>
</evidence>
<dbReference type="InterPro" id="IPR050124">
    <property type="entry name" value="tRNA_CCA-adding_enzyme"/>
</dbReference>
<dbReference type="GO" id="GO:0005524">
    <property type="term" value="F:ATP binding"/>
    <property type="evidence" value="ECO:0007669"/>
    <property type="project" value="UniProtKB-UniRule"/>
</dbReference>
<feature type="binding site" evidence="11">
    <location>
        <position position="8"/>
    </location>
    <ligand>
        <name>CTP</name>
        <dbReference type="ChEBI" id="CHEBI:37563"/>
    </ligand>
</feature>
<dbReference type="EC" id="2.7.7.72" evidence="11"/>
<dbReference type="PIRSF" id="PIRSF000813">
    <property type="entry name" value="CCA_bact"/>
    <property type="match status" value="1"/>
</dbReference>
<evidence type="ECO:0000256" key="9">
    <source>
        <dbReference type="ARBA" id="ARBA00022842"/>
    </source>
</evidence>
<dbReference type="KEGG" id="bhb:M9394_01905"/>
<dbReference type="GO" id="GO:0004810">
    <property type="term" value="F:CCA tRNA nucleotidyltransferase activity"/>
    <property type="evidence" value="ECO:0007669"/>
    <property type="project" value="UniProtKB-UniRule"/>
</dbReference>
<evidence type="ECO:0000256" key="7">
    <source>
        <dbReference type="ARBA" id="ARBA00022800"/>
    </source>
</evidence>
<comment type="catalytic activity">
    <reaction evidence="11">
        <text>a tRNA with a 3' CCA end + 2 CTP + ATP = a tRNA with a 3' CCACCA end + 3 diphosphate</text>
        <dbReference type="Rhea" id="RHEA:76235"/>
        <dbReference type="Rhea" id="RHEA-COMP:10468"/>
        <dbReference type="Rhea" id="RHEA-COMP:18655"/>
        <dbReference type="ChEBI" id="CHEBI:30616"/>
        <dbReference type="ChEBI" id="CHEBI:33019"/>
        <dbReference type="ChEBI" id="CHEBI:37563"/>
        <dbReference type="ChEBI" id="CHEBI:83071"/>
        <dbReference type="ChEBI" id="CHEBI:195187"/>
    </reaction>
</comment>
<dbReference type="NCBIfam" id="NF008137">
    <property type="entry name" value="PRK10885.1"/>
    <property type="match status" value="1"/>
</dbReference>
<evidence type="ECO:0000256" key="3">
    <source>
        <dbReference type="ARBA" id="ARBA00022694"/>
    </source>
</evidence>
<feature type="binding site" evidence="11">
    <location>
        <position position="140"/>
    </location>
    <ligand>
        <name>ATP</name>
        <dbReference type="ChEBI" id="CHEBI:30616"/>
    </ligand>
</feature>
<feature type="binding site" evidence="11">
    <location>
        <position position="137"/>
    </location>
    <ligand>
        <name>ATP</name>
        <dbReference type="ChEBI" id="CHEBI:30616"/>
    </ligand>
</feature>
<reference evidence="14" key="1">
    <citation type="submission" date="2022-05" db="EMBL/GenBank/DDBJ databases">
        <title>Impact of host demography and evolutionary history on endosymbiont molecular evolution: a test in carpenter ants (Genus Camponotus) and their Blochmannia endosymbionts.</title>
        <authorList>
            <person name="Manthey J.D."/>
            <person name="Giron J.C."/>
            <person name="Hruska J.P."/>
        </authorList>
    </citation>
    <scope>NUCLEOTIDE SEQUENCE</scope>
    <source>
        <strain evidence="14">C-049</strain>
        <strain evidence="13">C-050</strain>
    </source>
</reference>
<keyword evidence="6 11" id="KW-0547">Nucleotide-binding</keyword>
<name>A0AAE9L6E1_9ENTR</name>
<dbReference type="EMBL" id="CP097750">
    <property type="protein sequence ID" value="URJ24505.1"/>
    <property type="molecule type" value="Genomic_DNA"/>
</dbReference>
<feature type="binding site" evidence="11">
    <location>
        <position position="8"/>
    </location>
    <ligand>
        <name>ATP</name>
        <dbReference type="ChEBI" id="CHEBI:30616"/>
    </ligand>
</feature>
<evidence type="ECO:0000256" key="8">
    <source>
        <dbReference type="ARBA" id="ARBA00022840"/>
    </source>
</evidence>
<proteinExistence type="inferred from homology"/>
<feature type="binding site" evidence="11">
    <location>
        <position position="21"/>
    </location>
    <ligand>
        <name>Mg(2+)</name>
        <dbReference type="ChEBI" id="CHEBI:18420"/>
    </ligand>
</feature>
<feature type="domain" description="HD" evidence="12">
    <location>
        <begin position="226"/>
        <end position="329"/>
    </location>
</feature>
<keyword evidence="16" id="KW-1185">Reference proteome</keyword>
<dbReference type="GO" id="GO:0000049">
    <property type="term" value="F:tRNA binding"/>
    <property type="evidence" value="ECO:0007669"/>
    <property type="project" value="UniProtKB-UniRule"/>
</dbReference>
<dbReference type="InterPro" id="IPR002646">
    <property type="entry name" value="PolA_pol_head_dom"/>
</dbReference>
<dbReference type="InterPro" id="IPR012006">
    <property type="entry name" value="CCA_bact"/>
</dbReference>
<dbReference type="Proteomes" id="UP001056483">
    <property type="component" value="Chromosome"/>
</dbReference>
<dbReference type="PANTHER" id="PTHR47545">
    <property type="entry name" value="MULTIFUNCTIONAL CCA PROTEIN"/>
    <property type="match status" value="1"/>
</dbReference>
<dbReference type="Gene3D" id="3.30.460.10">
    <property type="entry name" value="Beta Polymerase, domain 2"/>
    <property type="match status" value="1"/>
</dbReference>
<evidence type="ECO:0000313" key="13">
    <source>
        <dbReference type="EMBL" id="URJ24505.1"/>
    </source>
</evidence>
<feature type="binding site" evidence="11">
    <location>
        <position position="23"/>
    </location>
    <ligand>
        <name>Mg(2+)</name>
        <dbReference type="ChEBI" id="CHEBI:18420"/>
    </ligand>
</feature>
<dbReference type="PANTHER" id="PTHR47545:SF1">
    <property type="entry name" value="MULTIFUNCTIONAL CCA PROTEIN"/>
    <property type="match status" value="1"/>
</dbReference>
<keyword evidence="9 11" id="KW-0460">Magnesium</keyword>
<dbReference type="AlphaFoldDB" id="A0AAE9L6E1"/>
<dbReference type="EMBL" id="CP097751">
    <property type="protein sequence ID" value="URJ27310.1"/>
    <property type="molecule type" value="Genomic_DNA"/>
</dbReference>
<feature type="binding site" evidence="11">
    <location>
        <position position="11"/>
    </location>
    <ligand>
        <name>CTP</name>
        <dbReference type="ChEBI" id="CHEBI:37563"/>
    </ligand>
</feature>
<keyword evidence="3 11" id="KW-0819">tRNA processing</keyword>
<feature type="binding site" evidence="11">
    <location>
        <position position="91"/>
    </location>
    <ligand>
        <name>CTP</name>
        <dbReference type="ChEBI" id="CHEBI:37563"/>
    </ligand>
</feature>
<keyword evidence="4 11" id="KW-0548">Nucleotidyltransferase</keyword>
<dbReference type="RefSeq" id="WP_250247058.1">
    <property type="nucleotide sequence ID" value="NZ_CP097749.1"/>
</dbReference>
<dbReference type="GO" id="GO:0001680">
    <property type="term" value="P:tRNA 3'-terminal CCA addition"/>
    <property type="evidence" value="ECO:0007669"/>
    <property type="project" value="UniProtKB-UniRule"/>
</dbReference>
<dbReference type="PROSITE" id="PS51831">
    <property type="entry name" value="HD"/>
    <property type="match status" value="1"/>
</dbReference>
<evidence type="ECO:0000256" key="4">
    <source>
        <dbReference type="ARBA" id="ARBA00022695"/>
    </source>
</evidence>
<feature type="binding site" evidence="11">
    <location>
        <position position="11"/>
    </location>
    <ligand>
        <name>ATP</name>
        <dbReference type="ChEBI" id="CHEBI:30616"/>
    </ligand>
</feature>
<sequence>METYLVGGAVRDTLLKLPVQEKDWVVVGSSPQEMLNIGYEQVGKDFPVFLHPESHEEYALARTERKSGRGYTGFTCHTAPSITIEEDLYRRDLTINAMAYDSHGNLVDPYHGQRDIELRLLRHVSHTFYEDPLRVLRVARFAARFAHMNFTIASETLILMKQMIHELLSLSPERIWTETKKALITNNPQVYFTVLRHCGALKILFPELDALFDIPTSTQYCTKINTGCYTMTTLSKAAYLTDDINVRFSVLCRDLGKGIPLNKKNKDIKHHDHRKLGITLIHDLCNRFKIPHEIRNFSKIILEYHDYLYNVKILKPEMLMTLFHVFDCWRRPRRIDQIILVGQSDTIRWENYNNYSRNQENLLRTAFTVTKKISTADIIKDGFTGSNISKELYARRLHALNSWKNKQI</sequence>
<comment type="function">
    <text evidence="11">Catalyzes the addition and repair of the essential 3'-terminal CCA sequence in tRNAs without using a nucleic acid template. Adds these three nucleotides in the order of C, C, and A to the tRNA nucleotide-73, using CTP and ATP as substrates and producing inorganic pyrophosphate. tRNA 3'-terminal CCA addition is required both for tRNA processing and repair. Also involved in tRNA surveillance by mediating tandem CCA addition to generate a CCACCA at the 3' terminus of unstable tRNAs. While stable tRNAs receive only 3'-terminal CCA, unstable tRNAs are marked with CCACCA and rapidly degraded.</text>
</comment>
<evidence type="ECO:0000259" key="12">
    <source>
        <dbReference type="PROSITE" id="PS51831"/>
    </source>
</evidence>
<dbReference type="GO" id="GO:0000287">
    <property type="term" value="F:magnesium ion binding"/>
    <property type="evidence" value="ECO:0007669"/>
    <property type="project" value="UniProtKB-UniRule"/>
</dbReference>
<gene>
    <name evidence="11" type="primary">cca</name>
    <name evidence="14" type="ORF">M9394_01905</name>
    <name evidence="13" type="ORF">M9404_03260</name>
</gene>
<dbReference type="CDD" id="cd05398">
    <property type="entry name" value="NT_ClassII-CCAase"/>
    <property type="match status" value="1"/>
</dbReference>
<evidence type="ECO:0000313" key="14">
    <source>
        <dbReference type="EMBL" id="URJ27310.1"/>
    </source>
</evidence>
<evidence type="ECO:0000256" key="11">
    <source>
        <dbReference type="HAMAP-Rule" id="MF_01262"/>
    </source>
</evidence>
<evidence type="ECO:0000256" key="5">
    <source>
        <dbReference type="ARBA" id="ARBA00022723"/>
    </source>
</evidence>